<dbReference type="RefSeq" id="WP_182842661.1">
    <property type="nucleotide sequence ID" value="NZ_BAAALP010000035.1"/>
</dbReference>
<dbReference type="Proteomes" id="UP000572680">
    <property type="component" value="Unassembled WGS sequence"/>
</dbReference>
<gene>
    <name evidence="2" type="ORF">HNR61_001818</name>
</gene>
<protein>
    <recommendedName>
        <fullName evidence="4">DUF5666 domain-containing protein</fullName>
    </recommendedName>
</protein>
<feature type="chain" id="PRO_5038997895" description="DUF5666 domain-containing protein" evidence="1">
    <location>
        <begin position="28"/>
        <end position="148"/>
    </location>
</feature>
<dbReference type="AlphaFoldDB" id="A0A7W3LLF5"/>
<sequence length="148" mass="15816">MNVNKKIALGAAATGLLGMGLYLTVPAAASGPASEVTPAAAPRGDGQRWHHRGGLGLHGEATVKNRDGAFKLRTWQRGQITARSGATVSVKSEDGVTWQWTTNDRTRFGKRGERSSLSAFAVGDRVVVMGERSGDTRTAAFLRSPRRR</sequence>
<accession>A0A7W3LLF5</accession>
<feature type="signal peptide" evidence="1">
    <location>
        <begin position="1"/>
        <end position="27"/>
    </location>
</feature>
<keyword evidence="3" id="KW-1185">Reference proteome</keyword>
<reference evidence="2 3" key="1">
    <citation type="submission" date="2020-08" db="EMBL/GenBank/DDBJ databases">
        <title>Genomic Encyclopedia of Type Strains, Phase IV (KMG-IV): sequencing the most valuable type-strain genomes for metagenomic binning, comparative biology and taxonomic classification.</title>
        <authorList>
            <person name="Goeker M."/>
        </authorList>
    </citation>
    <scope>NUCLEOTIDE SEQUENCE [LARGE SCALE GENOMIC DNA]</scope>
    <source>
        <strain evidence="2 3">DSM 44197</strain>
    </source>
</reference>
<evidence type="ECO:0000313" key="2">
    <source>
        <dbReference type="EMBL" id="MBA8950205.1"/>
    </source>
</evidence>
<proteinExistence type="predicted"/>
<evidence type="ECO:0008006" key="4">
    <source>
        <dbReference type="Google" id="ProtNLM"/>
    </source>
</evidence>
<evidence type="ECO:0000313" key="3">
    <source>
        <dbReference type="Proteomes" id="UP000572680"/>
    </source>
</evidence>
<organism evidence="2 3">
    <name type="scientific">Actinomadura namibiensis</name>
    <dbReference type="NCBI Taxonomy" id="182080"/>
    <lineage>
        <taxon>Bacteria</taxon>
        <taxon>Bacillati</taxon>
        <taxon>Actinomycetota</taxon>
        <taxon>Actinomycetes</taxon>
        <taxon>Streptosporangiales</taxon>
        <taxon>Thermomonosporaceae</taxon>
        <taxon>Actinomadura</taxon>
    </lineage>
</organism>
<name>A0A7W3LLF5_ACTNM</name>
<comment type="caution">
    <text evidence="2">The sequence shown here is derived from an EMBL/GenBank/DDBJ whole genome shotgun (WGS) entry which is preliminary data.</text>
</comment>
<dbReference type="EMBL" id="JACJIA010000002">
    <property type="protein sequence ID" value="MBA8950205.1"/>
    <property type="molecule type" value="Genomic_DNA"/>
</dbReference>
<evidence type="ECO:0000256" key="1">
    <source>
        <dbReference type="SAM" id="SignalP"/>
    </source>
</evidence>
<keyword evidence="1" id="KW-0732">Signal</keyword>